<proteinExistence type="predicted"/>
<feature type="chain" id="PRO_5045927181" evidence="1">
    <location>
        <begin position="22"/>
        <end position="93"/>
    </location>
</feature>
<gene>
    <name evidence="2" type="ORF">ACFOY2_48480</name>
</gene>
<protein>
    <submittedName>
        <fullName evidence="2">Uncharacterized protein</fullName>
    </submittedName>
</protein>
<dbReference type="Proteomes" id="UP001595851">
    <property type="component" value="Unassembled WGS sequence"/>
</dbReference>
<name>A0ABV8GMF1_9ACTN</name>
<evidence type="ECO:0000256" key="1">
    <source>
        <dbReference type="SAM" id="SignalP"/>
    </source>
</evidence>
<evidence type="ECO:0000313" key="2">
    <source>
        <dbReference type="EMBL" id="MFC4015126.1"/>
    </source>
</evidence>
<comment type="caution">
    <text evidence="2">The sequence shown here is derived from an EMBL/GenBank/DDBJ whole genome shotgun (WGS) entry which is preliminary data.</text>
</comment>
<keyword evidence="3" id="KW-1185">Reference proteome</keyword>
<accession>A0ABV8GMF1</accession>
<evidence type="ECO:0000313" key="3">
    <source>
        <dbReference type="Proteomes" id="UP001595851"/>
    </source>
</evidence>
<keyword evidence="1" id="KW-0732">Signal</keyword>
<sequence length="93" mass="9082">MRRLAITSVLALAAASLPAGAAHASTFTCTSGTRTYLGDIVGYHIIASGCTGSGPVSGQPGSITITSGYYAGTWGCRSVSGNPSIGLASGLGC</sequence>
<dbReference type="RefSeq" id="WP_379534946.1">
    <property type="nucleotide sequence ID" value="NZ_JBHSBI010000040.1"/>
</dbReference>
<dbReference type="EMBL" id="JBHSBI010000040">
    <property type="protein sequence ID" value="MFC4015126.1"/>
    <property type="molecule type" value="Genomic_DNA"/>
</dbReference>
<feature type="signal peptide" evidence="1">
    <location>
        <begin position="1"/>
        <end position="21"/>
    </location>
</feature>
<organism evidence="2 3">
    <name type="scientific">Nonomuraea purpurea</name>
    <dbReference type="NCBI Taxonomy" id="1849276"/>
    <lineage>
        <taxon>Bacteria</taxon>
        <taxon>Bacillati</taxon>
        <taxon>Actinomycetota</taxon>
        <taxon>Actinomycetes</taxon>
        <taxon>Streptosporangiales</taxon>
        <taxon>Streptosporangiaceae</taxon>
        <taxon>Nonomuraea</taxon>
    </lineage>
</organism>
<reference evidence="3" key="1">
    <citation type="journal article" date="2019" name="Int. J. Syst. Evol. Microbiol.">
        <title>The Global Catalogue of Microorganisms (GCM) 10K type strain sequencing project: providing services to taxonomists for standard genome sequencing and annotation.</title>
        <authorList>
            <consortium name="The Broad Institute Genomics Platform"/>
            <consortium name="The Broad Institute Genome Sequencing Center for Infectious Disease"/>
            <person name="Wu L."/>
            <person name="Ma J."/>
        </authorList>
    </citation>
    <scope>NUCLEOTIDE SEQUENCE [LARGE SCALE GENOMIC DNA]</scope>
    <source>
        <strain evidence="3">TBRC 1276</strain>
    </source>
</reference>